<dbReference type="SUPFAM" id="SSF53756">
    <property type="entry name" value="UDP-Glycosyltransferase/glycogen phosphorylase"/>
    <property type="match status" value="1"/>
</dbReference>
<dbReference type="eggNOG" id="COG0438">
    <property type="taxonomic scope" value="Bacteria"/>
</dbReference>
<dbReference type="GO" id="GO:1901135">
    <property type="term" value="P:carbohydrate derivative metabolic process"/>
    <property type="evidence" value="ECO:0007669"/>
    <property type="project" value="UniProtKB-ARBA"/>
</dbReference>
<dbReference type="PANTHER" id="PTHR12526:SF630">
    <property type="entry name" value="GLYCOSYLTRANSFERASE"/>
    <property type="match status" value="1"/>
</dbReference>
<dbReference type="PANTHER" id="PTHR12526">
    <property type="entry name" value="GLYCOSYLTRANSFERASE"/>
    <property type="match status" value="1"/>
</dbReference>
<keyword evidence="2" id="KW-0808">Transferase</keyword>
<evidence type="ECO:0000313" key="2">
    <source>
        <dbReference type="EMBL" id="ENY71820.1"/>
    </source>
</evidence>
<comment type="caution">
    <text evidence="2">The sequence shown here is derived from an EMBL/GenBank/DDBJ whole genome shotgun (WGS) entry which is preliminary data.</text>
</comment>
<dbReference type="InterPro" id="IPR001296">
    <property type="entry name" value="Glyco_trans_1"/>
</dbReference>
<proteinExistence type="predicted"/>
<name>N9U0J7_9GAMM</name>
<reference evidence="2 3" key="1">
    <citation type="journal article" date="2013" name="Genome Announc.">
        <title>Draft Genome Sequence of the Aeromonas diversa Type Strain.</title>
        <authorList>
            <person name="Farfan M."/>
            <person name="Spataro N."/>
            <person name="Sanglas A."/>
            <person name="Albarral V."/>
            <person name="Loren J.G."/>
            <person name="Bosch E."/>
            <person name="Fuste M.C."/>
        </authorList>
    </citation>
    <scope>NUCLEOTIDE SEQUENCE [LARGE SCALE GENOMIC DNA]</scope>
    <source>
        <strain evidence="2 3">2478-85</strain>
    </source>
</reference>
<keyword evidence="3" id="KW-1185">Reference proteome</keyword>
<sequence>MARENGLNDQLVIIGDGPDGTNLKTLSENLGISDYVHFLGEKQNPYVWMKNARKFVLSSKDEGFGLVIVEALLLNGYVISSNCKVGPSEILDHGRLGHLFEVGDVARLATLLCEDKKPELNVEAEITKFGSDHMVSKFNEVIENI</sequence>
<dbReference type="Gene3D" id="3.40.50.2000">
    <property type="entry name" value="Glycogen Phosphorylase B"/>
    <property type="match status" value="2"/>
</dbReference>
<evidence type="ECO:0000313" key="3">
    <source>
        <dbReference type="Proteomes" id="UP000023775"/>
    </source>
</evidence>
<organism evidence="2 3">
    <name type="scientific">Aeromonas diversa CDC 2478-85</name>
    <dbReference type="NCBI Taxonomy" id="1268237"/>
    <lineage>
        <taxon>Bacteria</taxon>
        <taxon>Pseudomonadati</taxon>
        <taxon>Pseudomonadota</taxon>
        <taxon>Gammaproteobacteria</taxon>
        <taxon>Aeromonadales</taxon>
        <taxon>Aeromonadaceae</taxon>
        <taxon>Aeromonas</taxon>
    </lineage>
</organism>
<feature type="domain" description="Glycosyl transferase family 1" evidence="1">
    <location>
        <begin position="10"/>
        <end position="110"/>
    </location>
</feature>
<protein>
    <submittedName>
        <fullName evidence="2">Glycosyl transferase</fullName>
    </submittedName>
</protein>
<accession>N9U0J7</accession>
<dbReference type="GO" id="GO:0016757">
    <property type="term" value="F:glycosyltransferase activity"/>
    <property type="evidence" value="ECO:0007669"/>
    <property type="project" value="InterPro"/>
</dbReference>
<dbReference type="AlphaFoldDB" id="N9U0J7"/>
<dbReference type="Proteomes" id="UP000023775">
    <property type="component" value="Unassembled WGS sequence"/>
</dbReference>
<gene>
    <name evidence="2" type="ORF">G114_11425</name>
</gene>
<dbReference type="Pfam" id="PF00534">
    <property type="entry name" value="Glycos_transf_1"/>
    <property type="match status" value="1"/>
</dbReference>
<evidence type="ECO:0000259" key="1">
    <source>
        <dbReference type="Pfam" id="PF00534"/>
    </source>
</evidence>
<dbReference type="EMBL" id="APVG01000027">
    <property type="protein sequence ID" value="ENY71820.1"/>
    <property type="molecule type" value="Genomic_DNA"/>
</dbReference>